<organism evidence="7 8">
    <name type="scientific">Halorubrum sodomense</name>
    <dbReference type="NCBI Taxonomy" id="35743"/>
    <lineage>
        <taxon>Archaea</taxon>
        <taxon>Methanobacteriati</taxon>
        <taxon>Methanobacteriota</taxon>
        <taxon>Stenosarchaea group</taxon>
        <taxon>Halobacteria</taxon>
        <taxon>Halobacteriales</taxon>
        <taxon>Haloferacaceae</taxon>
        <taxon>Halorubrum</taxon>
    </lineage>
</organism>
<dbReference type="SUPFAM" id="SSF52799">
    <property type="entry name" value="(Phosphotyrosine protein) phosphatases II"/>
    <property type="match status" value="1"/>
</dbReference>
<feature type="domain" description="Tyrosine-protein phosphatase" evidence="5">
    <location>
        <begin position="17"/>
        <end position="155"/>
    </location>
</feature>
<dbReference type="CDD" id="cd14498">
    <property type="entry name" value="DSP"/>
    <property type="match status" value="1"/>
</dbReference>
<dbReference type="EMBL" id="FOYN01000001">
    <property type="protein sequence ID" value="SFR30902.1"/>
    <property type="molecule type" value="Genomic_DNA"/>
</dbReference>
<evidence type="ECO:0000256" key="1">
    <source>
        <dbReference type="ARBA" id="ARBA00008601"/>
    </source>
</evidence>
<feature type="domain" description="Tyrosine specific protein phosphatases" evidence="6">
    <location>
        <begin position="76"/>
        <end position="134"/>
    </location>
</feature>
<dbReference type="InterPro" id="IPR000387">
    <property type="entry name" value="Tyr_Pase_dom"/>
</dbReference>
<reference evidence="8" key="1">
    <citation type="submission" date="2016-10" db="EMBL/GenBank/DDBJ databases">
        <authorList>
            <person name="Varghese N."/>
            <person name="Submissions S."/>
        </authorList>
    </citation>
    <scope>NUCLEOTIDE SEQUENCE [LARGE SCALE GENOMIC DNA]</scope>
    <source>
        <strain evidence="8">RD 26</strain>
    </source>
</reference>
<dbReference type="PANTHER" id="PTHR45961:SF6">
    <property type="entry name" value="IP21249P"/>
    <property type="match status" value="1"/>
</dbReference>
<comment type="similarity">
    <text evidence="1">Belongs to the protein-tyrosine phosphatase family. Non-receptor class dual specificity subfamily.</text>
</comment>
<dbReference type="InterPro" id="IPR052103">
    <property type="entry name" value="Dual_spec_Phospatases"/>
</dbReference>
<dbReference type="PROSITE" id="PS00383">
    <property type="entry name" value="TYR_PHOSPHATASE_1"/>
    <property type="match status" value="1"/>
</dbReference>
<dbReference type="PANTHER" id="PTHR45961">
    <property type="entry name" value="IP21249P"/>
    <property type="match status" value="1"/>
</dbReference>
<evidence type="ECO:0000313" key="8">
    <source>
        <dbReference type="Proteomes" id="UP000198932"/>
    </source>
</evidence>
<keyword evidence="2" id="KW-0378">Hydrolase</keyword>
<evidence type="ECO:0000256" key="2">
    <source>
        <dbReference type="ARBA" id="ARBA00022801"/>
    </source>
</evidence>
<evidence type="ECO:0000259" key="6">
    <source>
        <dbReference type="PROSITE" id="PS50056"/>
    </source>
</evidence>
<evidence type="ECO:0000256" key="4">
    <source>
        <dbReference type="SAM" id="MobiDB-lite"/>
    </source>
</evidence>
<proteinExistence type="inferred from homology"/>
<evidence type="ECO:0000313" key="7">
    <source>
        <dbReference type="EMBL" id="SFR30902.1"/>
    </source>
</evidence>
<evidence type="ECO:0000259" key="5">
    <source>
        <dbReference type="PROSITE" id="PS50054"/>
    </source>
</evidence>
<dbReference type="Gene3D" id="3.90.190.10">
    <property type="entry name" value="Protein tyrosine phosphatase superfamily"/>
    <property type="match status" value="1"/>
</dbReference>
<dbReference type="InterPro" id="IPR000340">
    <property type="entry name" value="Dual-sp_phosphatase_cat-dom"/>
</dbReference>
<feature type="region of interest" description="Disordered" evidence="4">
    <location>
        <begin position="51"/>
        <end position="72"/>
    </location>
</feature>
<accession>A0A1I6FLS6</accession>
<dbReference type="Pfam" id="PF00782">
    <property type="entry name" value="DSPc"/>
    <property type="match status" value="1"/>
</dbReference>
<dbReference type="Proteomes" id="UP000198932">
    <property type="component" value="Unassembled WGS sequence"/>
</dbReference>
<name>A0A1I6FLS6_HALSD</name>
<dbReference type="PROSITE" id="PS50054">
    <property type="entry name" value="TYR_PHOSPHATASE_DUAL"/>
    <property type="match status" value="1"/>
</dbReference>
<keyword evidence="3" id="KW-0904">Protein phosphatase</keyword>
<dbReference type="SMART" id="SM00195">
    <property type="entry name" value="DSPc"/>
    <property type="match status" value="1"/>
</dbReference>
<dbReference type="InterPro" id="IPR029021">
    <property type="entry name" value="Prot-tyrosine_phosphatase-like"/>
</dbReference>
<gene>
    <name evidence="7" type="ORF">SAMN04487937_0737</name>
</gene>
<dbReference type="GO" id="GO:0004721">
    <property type="term" value="F:phosphoprotein phosphatase activity"/>
    <property type="evidence" value="ECO:0007669"/>
    <property type="project" value="UniProtKB-KW"/>
</dbReference>
<dbReference type="InterPro" id="IPR020422">
    <property type="entry name" value="TYR_PHOSPHATASE_DUAL_dom"/>
</dbReference>
<evidence type="ECO:0000256" key="3">
    <source>
        <dbReference type="ARBA" id="ARBA00022912"/>
    </source>
</evidence>
<dbReference type="STRING" id="35743.SAMN04487937_0737"/>
<dbReference type="AlphaFoldDB" id="A0A1I6FLS6"/>
<sequence>MTFTRWEPYGGPRACFGMDEVGAGIFVGTRSDAEDESLLRDRGVDAVVSLTHDDPDTGSVARVDTPMTDGPQNEYSAFVDAVETVVARREAGQRVLVHCSAGASRSPAVAAAAMTRLTDRGLDEAFEQVLARRPEVDPHDALVRRAVTFVARDRE</sequence>
<dbReference type="PROSITE" id="PS50056">
    <property type="entry name" value="TYR_PHOSPHATASE_2"/>
    <property type="match status" value="1"/>
</dbReference>
<keyword evidence="8" id="KW-1185">Reference proteome</keyword>
<dbReference type="InterPro" id="IPR016130">
    <property type="entry name" value="Tyr_Pase_AS"/>
</dbReference>
<protein>
    <submittedName>
        <fullName evidence="7">Dual specificity phosphatase, catalytic domain</fullName>
    </submittedName>
</protein>